<accession>A0A2G5EIJ3</accession>
<feature type="domain" description="SCP" evidence="1">
    <location>
        <begin position="53"/>
        <end position="189"/>
    </location>
</feature>
<proteinExistence type="predicted"/>
<organism evidence="2 3">
    <name type="scientific">Aquilegia coerulea</name>
    <name type="common">Rocky mountain columbine</name>
    <dbReference type="NCBI Taxonomy" id="218851"/>
    <lineage>
        <taxon>Eukaryota</taxon>
        <taxon>Viridiplantae</taxon>
        <taxon>Streptophyta</taxon>
        <taxon>Embryophyta</taxon>
        <taxon>Tracheophyta</taxon>
        <taxon>Spermatophyta</taxon>
        <taxon>Magnoliopsida</taxon>
        <taxon>Ranunculales</taxon>
        <taxon>Ranunculaceae</taxon>
        <taxon>Thalictroideae</taxon>
        <taxon>Aquilegia</taxon>
    </lineage>
</organism>
<dbReference type="STRING" id="218851.A0A2G5EIJ3"/>
<dbReference type="OrthoDB" id="337038at2759"/>
<dbReference type="SMART" id="SM00198">
    <property type="entry name" value="SCP"/>
    <property type="match status" value="1"/>
</dbReference>
<keyword evidence="3" id="KW-1185">Reference proteome</keyword>
<dbReference type="InParanoid" id="A0A2G5EIJ3"/>
<dbReference type="Gene3D" id="3.40.33.10">
    <property type="entry name" value="CAP"/>
    <property type="match status" value="1"/>
</dbReference>
<sequence>MDSFIALRAQHILVTLLALTMCITLGISSTLAASVLPPPLPPHAKAPVVSKQNAESEFLLAHNKARSAVGVGPLKWSKKLANDTSRRVRYLRKNQGCDYADTGSSEYGMNQFRVNNMDATPQAAVQAWMEEKKYYNHAKNTCAENHYCNSYQQVVWKKTTWVGCAQTECNMEHVSLTICYYDPPGNVNGQKPY</sequence>
<evidence type="ECO:0000313" key="2">
    <source>
        <dbReference type="EMBL" id="PIA55582.1"/>
    </source>
</evidence>
<dbReference type="FunCoup" id="A0A2G5EIJ3">
    <property type="interactions" value="24"/>
</dbReference>
<dbReference type="FunFam" id="3.40.33.10:FF:000004">
    <property type="entry name" value="CAP, cysteine-rich secretory protein, antigen 5"/>
    <property type="match status" value="1"/>
</dbReference>
<dbReference type="AlphaFoldDB" id="A0A2G5EIJ3"/>
<dbReference type="Proteomes" id="UP000230069">
    <property type="component" value="Unassembled WGS sequence"/>
</dbReference>
<dbReference type="SUPFAM" id="SSF55797">
    <property type="entry name" value="PR-1-like"/>
    <property type="match status" value="1"/>
</dbReference>
<reference evidence="2 3" key="1">
    <citation type="submission" date="2017-09" db="EMBL/GenBank/DDBJ databases">
        <title>WGS assembly of Aquilegia coerulea Goldsmith.</title>
        <authorList>
            <person name="Hodges S."/>
            <person name="Kramer E."/>
            <person name="Nordborg M."/>
            <person name="Tomkins J."/>
            <person name="Borevitz J."/>
            <person name="Derieg N."/>
            <person name="Yan J."/>
            <person name="Mihaltcheva S."/>
            <person name="Hayes R.D."/>
            <person name="Rokhsar D."/>
        </authorList>
    </citation>
    <scope>NUCLEOTIDE SEQUENCE [LARGE SCALE GENOMIC DNA]</scope>
    <source>
        <strain evidence="3">cv. Goldsmith</strain>
    </source>
</reference>
<dbReference type="InterPro" id="IPR035940">
    <property type="entry name" value="CAP_sf"/>
</dbReference>
<protein>
    <recommendedName>
        <fullName evidence="1">SCP domain-containing protein</fullName>
    </recommendedName>
</protein>
<dbReference type="PRINTS" id="PR00837">
    <property type="entry name" value="V5TPXLIKE"/>
</dbReference>
<dbReference type="EMBL" id="KZ305024">
    <property type="protein sequence ID" value="PIA55582.1"/>
    <property type="molecule type" value="Genomic_DNA"/>
</dbReference>
<gene>
    <name evidence="2" type="ORF">AQUCO_00700115v1</name>
</gene>
<evidence type="ECO:0000313" key="3">
    <source>
        <dbReference type="Proteomes" id="UP000230069"/>
    </source>
</evidence>
<dbReference type="InterPro" id="IPR001283">
    <property type="entry name" value="CRISP-related"/>
</dbReference>
<name>A0A2G5EIJ3_AQUCA</name>
<dbReference type="InterPro" id="IPR014044">
    <property type="entry name" value="CAP_dom"/>
</dbReference>
<dbReference type="PANTHER" id="PTHR10334">
    <property type="entry name" value="CYSTEINE-RICH SECRETORY PROTEIN-RELATED"/>
    <property type="match status" value="1"/>
</dbReference>
<dbReference type="Pfam" id="PF00188">
    <property type="entry name" value="CAP"/>
    <property type="match status" value="1"/>
</dbReference>
<evidence type="ECO:0000259" key="1">
    <source>
        <dbReference type="SMART" id="SM00198"/>
    </source>
</evidence>